<dbReference type="InterPro" id="IPR047515">
    <property type="entry name" value="FH_FOXL2"/>
</dbReference>
<evidence type="ECO:0000256" key="7">
    <source>
        <dbReference type="ARBA" id="ARBA00023163"/>
    </source>
</evidence>
<accession>A0AAD9PAU2</accession>
<dbReference type="PANTHER" id="PTHR11829">
    <property type="entry name" value="FORKHEAD BOX PROTEIN"/>
    <property type="match status" value="1"/>
</dbReference>
<dbReference type="InterPro" id="IPR018122">
    <property type="entry name" value="TF_fork_head_CS_1"/>
</dbReference>
<dbReference type="PROSITE" id="PS00657">
    <property type="entry name" value="FORK_HEAD_1"/>
    <property type="match status" value="1"/>
</dbReference>
<evidence type="ECO:0000256" key="10">
    <source>
        <dbReference type="PROSITE-ProRule" id="PRU00089"/>
    </source>
</evidence>
<keyword evidence="5" id="KW-0805">Transcription regulation</keyword>
<dbReference type="PROSITE" id="PS00658">
    <property type="entry name" value="FORK_HEAD_2"/>
    <property type="match status" value="1"/>
</dbReference>
<dbReference type="InterPro" id="IPR050211">
    <property type="entry name" value="FOX_domain-containing"/>
</dbReference>
<feature type="domain" description="Fork-head" evidence="12">
    <location>
        <begin position="143"/>
        <end position="240"/>
    </location>
</feature>
<dbReference type="EMBL" id="JAODUO010000053">
    <property type="protein sequence ID" value="KAK2191401.1"/>
    <property type="molecule type" value="Genomic_DNA"/>
</dbReference>
<dbReference type="Proteomes" id="UP001209878">
    <property type="component" value="Unassembled WGS sequence"/>
</dbReference>
<name>A0AAD9PAU2_RIDPI</name>
<dbReference type="Gene3D" id="1.10.10.10">
    <property type="entry name" value="Winged helix-like DNA-binding domain superfamily/Winged helix DNA-binding domain"/>
    <property type="match status" value="1"/>
</dbReference>
<evidence type="ECO:0000256" key="1">
    <source>
        <dbReference type="ARBA" id="ARBA00022499"/>
    </source>
</evidence>
<evidence type="ECO:0000256" key="2">
    <source>
        <dbReference type="ARBA" id="ARBA00022553"/>
    </source>
</evidence>
<dbReference type="PROSITE" id="PS50039">
    <property type="entry name" value="FORK_HEAD_3"/>
    <property type="match status" value="1"/>
</dbReference>
<keyword evidence="3" id="KW-0221">Differentiation</keyword>
<feature type="region of interest" description="Disordered" evidence="11">
    <location>
        <begin position="119"/>
        <end position="141"/>
    </location>
</feature>
<evidence type="ECO:0000256" key="3">
    <source>
        <dbReference type="ARBA" id="ARBA00022782"/>
    </source>
</evidence>
<dbReference type="Pfam" id="PF00250">
    <property type="entry name" value="Forkhead"/>
    <property type="match status" value="1"/>
</dbReference>
<organism evidence="13 14">
    <name type="scientific">Ridgeia piscesae</name>
    <name type="common">Tubeworm</name>
    <dbReference type="NCBI Taxonomy" id="27915"/>
    <lineage>
        <taxon>Eukaryota</taxon>
        <taxon>Metazoa</taxon>
        <taxon>Spiralia</taxon>
        <taxon>Lophotrochozoa</taxon>
        <taxon>Annelida</taxon>
        <taxon>Polychaeta</taxon>
        <taxon>Sedentaria</taxon>
        <taxon>Canalipalpata</taxon>
        <taxon>Sabellida</taxon>
        <taxon>Siboglinidae</taxon>
        <taxon>Ridgeia</taxon>
    </lineage>
</organism>
<keyword evidence="14" id="KW-1185">Reference proteome</keyword>
<dbReference type="PANTHER" id="PTHR11829:SF411">
    <property type="entry name" value="FORKHEAD BOX PROTEIN L2"/>
    <property type="match status" value="1"/>
</dbReference>
<keyword evidence="8 10" id="KW-0539">Nucleus</keyword>
<evidence type="ECO:0000256" key="11">
    <source>
        <dbReference type="SAM" id="MobiDB-lite"/>
    </source>
</evidence>
<keyword evidence="6 10" id="KW-0238">DNA-binding</keyword>
<dbReference type="GO" id="GO:0005634">
    <property type="term" value="C:nucleus"/>
    <property type="evidence" value="ECO:0007669"/>
    <property type="project" value="UniProtKB-SubCell"/>
</dbReference>
<dbReference type="SMART" id="SM00339">
    <property type="entry name" value="FH"/>
    <property type="match status" value="1"/>
</dbReference>
<dbReference type="SUPFAM" id="SSF46785">
    <property type="entry name" value="Winged helix' DNA-binding domain"/>
    <property type="match status" value="1"/>
</dbReference>
<dbReference type="InterPro" id="IPR036390">
    <property type="entry name" value="WH_DNA-bd_sf"/>
</dbReference>
<dbReference type="AlphaFoldDB" id="A0AAD9PAU2"/>
<dbReference type="GO" id="GO:0000978">
    <property type="term" value="F:RNA polymerase II cis-regulatory region sequence-specific DNA binding"/>
    <property type="evidence" value="ECO:0007669"/>
    <property type="project" value="TreeGrafter"/>
</dbReference>
<comment type="subcellular location">
    <subcellularLocation>
        <location evidence="10">Nucleus</location>
    </subcellularLocation>
</comment>
<keyword evidence="7" id="KW-0804">Transcription</keyword>
<dbReference type="GO" id="GO:0000981">
    <property type="term" value="F:DNA-binding transcription factor activity, RNA polymerase II-specific"/>
    <property type="evidence" value="ECO:0007669"/>
    <property type="project" value="TreeGrafter"/>
</dbReference>
<keyword evidence="2" id="KW-0597">Phosphoprotein</keyword>
<gene>
    <name evidence="13" type="ORF">NP493_53g08103</name>
</gene>
<keyword evidence="4" id="KW-0832">Ubl conjugation</keyword>
<dbReference type="CDD" id="cd20028">
    <property type="entry name" value="FH_FOXL2"/>
    <property type="match status" value="1"/>
</dbReference>
<protein>
    <recommendedName>
        <fullName evidence="9">Forkhead box protein L2</fullName>
    </recommendedName>
</protein>
<dbReference type="InterPro" id="IPR001766">
    <property type="entry name" value="Fork_head_dom"/>
</dbReference>
<keyword evidence="1" id="KW-1017">Isopeptide bond</keyword>
<comment type="caution">
    <text evidence="13">The sequence shown here is derived from an EMBL/GenBank/DDBJ whole genome shotgun (WGS) entry which is preliminary data.</text>
</comment>
<evidence type="ECO:0000259" key="12">
    <source>
        <dbReference type="PROSITE" id="PS50039"/>
    </source>
</evidence>
<reference evidence="13" key="1">
    <citation type="journal article" date="2023" name="Mol. Biol. Evol.">
        <title>Third-Generation Sequencing Reveals the Adaptive Role of the Epigenome in Three Deep-Sea Polychaetes.</title>
        <authorList>
            <person name="Perez M."/>
            <person name="Aroh O."/>
            <person name="Sun Y."/>
            <person name="Lan Y."/>
            <person name="Juniper S.K."/>
            <person name="Young C.R."/>
            <person name="Angers B."/>
            <person name="Qian P.Y."/>
        </authorList>
    </citation>
    <scope>NUCLEOTIDE SEQUENCE</scope>
    <source>
        <strain evidence="13">R07B-5</strain>
    </source>
</reference>
<sequence>MSNVQCGLFRGLAQFFGSNHLKCGVYPVFNNTPMKGDVSDTTDTSDRLLGAANGVNYNVRTNELTGTTRCADIVARMNTPTDVPSLDDGVYDADTDRNEAVSVSPPLTRTDFKEELDACRESSDDHKDAATCDGTQRSETKEKPPFSYVAMIAMAIRDSADKRLTLSGIYQYITKKFAYFDQRPKERWQNSIRHNLSLNECFMKVARDGGGERKGNYWILHPSTRFEDMFEKGNYRRRRRMKRPYRSTGSLSVSLSHRPVFAAGESCSLGQYLNTGTPTAYGYQYQNYLAPTSYGAWPSLPHPGPGTQAGAGVDYPGAGCRLPPGLGSYYNQVQPSISVAQMSASVYPGVGMADLSFPTPGSYPVPPTTLAPQTAPFLYSCRRQPPEYPISSYSYWTERQ</sequence>
<evidence type="ECO:0000256" key="9">
    <source>
        <dbReference type="ARBA" id="ARBA00034872"/>
    </source>
</evidence>
<dbReference type="PRINTS" id="PR00053">
    <property type="entry name" value="FORKHEAD"/>
</dbReference>
<proteinExistence type="predicted"/>
<dbReference type="InterPro" id="IPR030456">
    <property type="entry name" value="TF_fork_head_CS_2"/>
</dbReference>
<evidence type="ECO:0000256" key="8">
    <source>
        <dbReference type="ARBA" id="ARBA00023242"/>
    </source>
</evidence>
<evidence type="ECO:0000313" key="14">
    <source>
        <dbReference type="Proteomes" id="UP001209878"/>
    </source>
</evidence>
<dbReference type="GO" id="GO:0030154">
    <property type="term" value="P:cell differentiation"/>
    <property type="evidence" value="ECO:0007669"/>
    <property type="project" value="UniProtKB-KW"/>
</dbReference>
<evidence type="ECO:0000256" key="5">
    <source>
        <dbReference type="ARBA" id="ARBA00023015"/>
    </source>
</evidence>
<evidence type="ECO:0000313" key="13">
    <source>
        <dbReference type="EMBL" id="KAK2191401.1"/>
    </source>
</evidence>
<dbReference type="FunFam" id="1.10.10.10:FF:000598">
    <property type="entry name" value="forkhead box protein I1 isoform X2"/>
    <property type="match status" value="1"/>
</dbReference>
<evidence type="ECO:0000256" key="6">
    <source>
        <dbReference type="ARBA" id="ARBA00023125"/>
    </source>
</evidence>
<feature type="DNA-binding region" description="Fork-head" evidence="10">
    <location>
        <begin position="143"/>
        <end position="240"/>
    </location>
</feature>
<evidence type="ECO:0000256" key="4">
    <source>
        <dbReference type="ARBA" id="ARBA00022843"/>
    </source>
</evidence>
<dbReference type="GO" id="GO:0009653">
    <property type="term" value="P:anatomical structure morphogenesis"/>
    <property type="evidence" value="ECO:0007669"/>
    <property type="project" value="TreeGrafter"/>
</dbReference>
<dbReference type="InterPro" id="IPR036388">
    <property type="entry name" value="WH-like_DNA-bd_sf"/>
</dbReference>